<protein>
    <recommendedName>
        <fullName evidence="7 17">Phosphoenolpyruvate-protein phosphotransferase</fullName>
        <ecNumber evidence="6 17">2.7.3.9</ecNumber>
    </recommendedName>
    <alternativeName>
        <fullName evidence="16 17">Phosphotransferase system, enzyme I</fullName>
    </alternativeName>
</protein>
<evidence type="ECO:0000256" key="9">
    <source>
        <dbReference type="ARBA" id="ARBA00022490"/>
    </source>
</evidence>
<dbReference type="InterPro" id="IPR008279">
    <property type="entry name" value="PEP-util_enz_mobile_dom"/>
</dbReference>
<proteinExistence type="inferred from homology"/>
<evidence type="ECO:0000256" key="1">
    <source>
        <dbReference type="ARBA" id="ARBA00000683"/>
    </source>
</evidence>
<organism evidence="25 26">
    <name type="scientific">Paludisphaera borealis</name>
    <dbReference type="NCBI Taxonomy" id="1387353"/>
    <lineage>
        <taxon>Bacteria</taxon>
        <taxon>Pseudomonadati</taxon>
        <taxon>Planctomycetota</taxon>
        <taxon>Planctomycetia</taxon>
        <taxon>Isosphaerales</taxon>
        <taxon>Isosphaeraceae</taxon>
        <taxon>Paludisphaera</taxon>
    </lineage>
</organism>
<evidence type="ECO:0000256" key="8">
    <source>
        <dbReference type="ARBA" id="ARBA00022448"/>
    </source>
</evidence>
<evidence type="ECO:0000256" key="15">
    <source>
        <dbReference type="ARBA" id="ARBA00022842"/>
    </source>
</evidence>
<feature type="binding site" evidence="19">
    <location>
        <position position="401"/>
    </location>
    <ligand>
        <name>phosphoenolpyruvate</name>
        <dbReference type="ChEBI" id="CHEBI:58702"/>
    </ligand>
</feature>
<evidence type="ECO:0000256" key="2">
    <source>
        <dbReference type="ARBA" id="ARBA00001946"/>
    </source>
</evidence>
<evidence type="ECO:0000256" key="21">
    <source>
        <dbReference type="SAM" id="MobiDB-lite"/>
    </source>
</evidence>
<evidence type="ECO:0000313" key="26">
    <source>
        <dbReference type="Proteomes" id="UP000186309"/>
    </source>
</evidence>
<feature type="domain" description="PEP-utilising enzyme C-terminal" evidence="23">
    <location>
        <begin position="326"/>
        <end position="610"/>
    </location>
</feature>
<dbReference type="InterPro" id="IPR050499">
    <property type="entry name" value="PEP-utilizing_PTS_enzyme"/>
</dbReference>
<dbReference type="SUPFAM" id="SSF47831">
    <property type="entry name" value="Enzyme I of the PEP:sugar phosphotransferase system HPr-binding (sub)domain"/>
    <property type="match status" value="1"/>
</dbReference>
<comment type="similarity">
    <text evidence="5 17">Belongs to the PEP-utilizing enzyme family.</text>
</comment>
<sequence length="656" mass="69801">MTVGNEGTSWNGNASPRRPTLDAGEVLVLDADAEAGGGLDQRDGNPGMQPKASSTSPCDPDLDASAMQVVKGIAVSPGIAIGPVVVLDPLGMRLPPRKVAPEALAAELVRLEEGLAAAGLEAAQAEADARHRLGPQYADILAAHARMITDETLRVDARARIERYGISAEHAVIEVLETLASRLDQLSDPHLSARAADVRDIQGRIVGQLIGQRPKSFQEGLAAPSVAVAHDLTPSEAAQLDPDRVLGFATEAGGQASHTAIVAAALEIPAVVGLGSIVDRARSARLIVIDGDEGLVVLNPDAPTLERYRAAAVDRSARYRVLSEQAGLPAETLDGVRVELFGNIEFVDEVAACLKWGAAGVGLYRTEFLYLRAPTPPTEEEQYQAYSAVIRSLQGKPIIIRTLDLGADKLTSYRGAGSLEANPVLGLRSLRFSLRHPELFRTQLRALLRAAVQGDVRILFPLVSTLDELRRARAVVGEVAAELRAEGHSLRDAVPLGVMVEVPAAALMADQFAKEVDFFSIGTNDLIQYTLAVDRTNETVADLYSAADPSVLRLIAMVVEAAEKRGIEVSVCGSMGGEPLYALFLLGLGLRSLSMPPHQLPEVRRVIRGARLDAARVLAAEALRLDTAREVVALLEAALRPILTNAKAMETPTTSR</sequence>
<name>A0A1U7CTU2_9BACT</name>
<evidence type="ECO:0000256" key="20">
    <source>
        <dbReference type="PIRSR" id="PIRSR000732-3"/>
    </source>
</evidence>
<dbReference type="GO" id="GO:0016301">
    <property type="term" value="F:kinase activity"/>
    <property type="evidence" value="ECO:0007669"/>
    <property type="project" value="UniProtKB-KW"/>
</dbReference>
<feature type="domain" description="PEP-utilising enzyme mobile" evidence="22">
    <location>
        <begin position="224"/>
        <end position="294"/>
    </location>
</feature>
<dbReference type="SUPFAM" id="SSF51621">
    <property type="entry name" value="Phosphoenolpyruvate/pyruvate domain"/>
    <property type="match status" value="1"/>
</dbReference>
<dbReference type="Pfam" id="PF05524">
    <property type="entry name" value="PEP-utilisers_N"/>
    <property type="match status" value="1"/>
</dbReference>
<dbReference type="EC" id="2.7.3.9" evidence="6 17"/>
<dbReference type="Gene3D" id="3.20.20.60">
    <property type="entry name" value="Phosphoenolpyruvate-binding domains"/>
    <property type="match status" value="1"/>
</dbReference>
<dbReference type="InterPro" id="IPR000121">
    <property type="entry name" value="PEP_util_C"/>
</dbReference>
<gene>
    <name evidence="25" type="primary">ptsI_2</name>
    <name evidence="25" type="ORF">BSF38_03832</name>
</gene>
<evidence type="ECO:0000259" key="23">
    <source>
        <dbReference type="Pfam" id="PF02896"/>
    </source>
</evidence>
<dbReference type="GO" id="GO:0009401">
    <property type="term" value="P:phosphoenolpyruvate-dependent sugar phosphotransferase system"/>
    <property type="evidence" value="ECO:0007669"/>
    <property type="project" value="UniProtKB-KW"/>
</dbReference>
<feature type="binding site" evidence="19">
    <location>
        <begin position="524"/>
        <end position="525"/>
    </location>
    <ligand>
        <name>phosphoenolpyruvate</name>
        <dbReference type="ChEBI" id="CHEBI:58702"/>
    </ligand>
</feature>
<keyword evidence="26" id="KW-1185">Reference proteome</keyword>
<evidence type="ECO:0000259" key="24">
    <source>
        <dbReference type="Pfam" id="PF05524"/>
    </source>
</evidence>
<feature type="domain" description="Phosphotransferase system enzyme I N-terminal" evidence="24">
    <location>
        <begin position="71"/>
        <end position="194"/>
    </location>
</feature>
<feature type="region of interest" description="Disordered" evidence="21">
    <location>
        <begin position="1"/>
        <end position="62"/>
    </location>
</feature>
<dbReference type="AlphaFoldDB" id="A0A1U7CTU2"/>
<dbReference type="EMBL" id="CP019082">
    <property type="protein sequence ID" value="APW62293.1"/>
    <property type="molecule type" value="Genomic_DNA"/>
</dbReference>
<evidence type="ECO:0000256" key="18">
    <source>
        <dbReference type="PIRSR" id="PIRSR000732-1"/>
    </source>
</evidence>
<feature type="binding site" evidence="20">
    <location>
        <position position="501"/>
    </location>
    <ligand>
        <name>Mg(2+)</name>
        <dbReference type="ChEBI" id="CHEBI:18420"/>
    </ligand>
</feature>
<dbReference type="InterPro" id="IPR015813">
    <property type="entry name" value="Pyrv/PenolPyrv_kinase-like_dom"/>
</dbReference>
<feature type="compositionally biased region" description="Polar residues" evidence="21">
    <location>
        <begin position="1"/>
        <end position="14"/>
    </location>
</feature>
<comment type="cofactor">
    <cofactor evidence="2 17 20">
        <name>Mg(2+)</name>
        <dbReference type="ChEBI" id="CHEBI:18420"/>
    </cofactor>
</comment>
<dbReference type="SUPFAM" id="SSF52009">
    <property type="entry name" value="Phosphohistidine domain"/>
    <property type="match status" value="1"/>
</dbReference>
<dbReference type="Gene3D" id="1.10.274.10">
    <property type="entry name" value="PtsI, HPr-binding domain"/>
    <property type="match status" value="1"/>
</dbReference>
<keyword evidence="15 17" id="KW-0460">Magnesium</keyword>
<dbReference type="GO" id="GO:0008965">
    <property type="term" value="F:phosphoenolpyruvate-protein phosphotransferase activity"/>
    <property type="evidence" value="ECO:0007669"/>
    <property type="project" value="UniProtKB-EC"/>
</dbReference>
<dbReference type="STRING" id="1387353.BSF38_03832"/>
<evidence type="ECO:0000256" key="6">
    <source>
        <dbReference type="ARBA" id="ARBA00012232"/>
    </source>
</evidence>
<dbReference type="Pfam" id="PF02896">
    <property type="entry name" value="PEP-utilizers_C"/>
    <property type="match status" value="1"/>
</dbReference>
<keyword evidence="14 17" id="KW-0418">Kinase</keyword>
<keyword evidence="8 17" id="KW-0813">Transport</keyword>
<dbReference type="InterPro" id="IPR006318">
    <property type="entry name" value="PTS_EI-like"/>
</dbReference>
<keyword evidence="10 17" id="KW-0762">Sugar transport</keyword>
<keyword evidence="25" id="KW-0670">Pyruvate</keyword>
<dbReference type="InterPro" id="IPR036618">
    <property type="entry name" value="PtsI_HPr-bd_sf"/>
</dbReference>
<keyword evidence="13 17" id="KW-0479">Metal-binding</keyword>
<dbReference type="PANTHER" id="PTHR46244:SF3">
    <property type="entry name" value="PHOSPHOENOLPYRUVATE-PROTEIN PHOSPHOTRANSFERASE"/>
    <property type="match status" value="1"/>
</dbReference>
<accession>A0A1U7CTU2</accession>
<evidence type="ECO:0000256" key="10">
    <source>
        <dbReference type="ARBA" id="ARBA00022597"/>
    </source>
</evidence>
<dbReference type="Pfam" id="PF00391">
    <property type="entry name" value="PEP-utilizers"/>
    <property type="match status" value="1"/>
</dbReference>
<dbReference type="InterPro" id="IPR008731">
    <property type="entry name" value="PTS_EIN"/>
</dbReference>
<evidence type="ECO:0000256" key="11">
    <source>
        <dbReference type="ARBA" id="ARBA00022679"/>
    </source>
</evidence>
<dbReference type="GO" id="GO:0046872">
    <property type="term" value="F:metal ion binding"/>
    <property type="evidence" value="ECO:0007669"/>
    <property type="project" value="UniProtKB-KW"/>
</dbReference>
<comment type="catalytic activity">
    <reaction evidence="1 17">
        <text>L-histidyl-[protein] + phosphoenolpyruvate = N(pros)-phospho-L-histidyl-[protein] + pyruvate</text>
        <dbReference type="Rhea" id="RHEA:23880"/>
        <dbReference type="Rhea" id="RHEA-COMP:9745"/>
        <dbReference type="Rhea" id="RHEA-COMP:9746"/>
        <dbReference type="ChEBI" id="CHEBI:15361"/>
        <dbReference type="ChEBI" id="CHEBI:29979"/>
        <dbReference type="ChEBI" id="CHEBI:58702"/>
        <dbReference type="ChEBI" id="CHEBI:64837"/>
        <dbReference type="EC" id="2.7.3.9"/>
    </reaction>
</comment>
<evidence type="ECO:0000256" key="7">
    <source>
        <dbReference type="ARBA" id="ARBA00016544"/>
    </source>
</evidence>
<keyword evidence="12 17" id="KW-0598">Phosphotransferase system</keyword>
<keyword evidence="11 17" id="KW-0808">Transferase</keyword>
<dbReference type="PRINTS" id="PR01736">
    <property type="entry name" value="PHPHTRNFRASE"/>
</dbReference>
<dbReference type="KEGG" id="pbor:BSF38_03832"/>
<feature type="binding site" evidence="20">
    <location>
        <position position="525"/>
    </location>
    <ligand>
        <name>Mg(2+)</name>
        <dbReference type="ChEBI" id="CHEBI:18420"/>
    </ligand>
</feature>
<dbReference type="Proteomes" id="UP000186309">
    <property type="component" value="Chromosome"/>
</dbReference>
<evidence type="ECO:0000256" key="4">
    <source>
        <dbReference type="ARBA" id="ARBA00004496"/>
    </source>
</evidence>
<dbReference type="InterPro" id="IPR036637">
    <property type="entry name" value="Phosphohistidine_dom_sf"/>
</dbReference>
<comment type="subcellular location">
    <subcellularLocation>
        <location evidence="4 17">Cytoplasm</location>
    </subcellularLocation>
</comment>
<evidence type="ECO:0000256" key="17">
    <source>
        <dbReference type="PIRNR" id="PIRNR000732"/>
    </source>
</evidence>
<dbReference type="InterPro" id="IPR023151">
    <property type="entry name" value="PEP_util_CS"/>
</dbReference>
<evidence type="ECO:0000256" key="19">
    <source>
        <dbReference type="PIRSR" id="PIRSR000732-2"/>
    </source>
</evidence>
<evidence type="ECO:0000256" key="3">
    <source>
        <dbReference type="ARBA" id="ARBA00002728"/>
    </source>
</evidence>
<dbReference type="NCBIfam" id="TIGR01417">
    <property type="entry name" value="PTS_I_fam"/>
    <property type="match status" value="1"/>
</dbReference>
<reference evidence="26" key="1">
    <citation type="submission" date="2016-12" db="EMBL/GenBank/DDBJ databases">
        <title>Comparative genomics of four Isosphaeraceae planctomycetes: a common pool of plasmids and glycoside hydrolase genes.</title>
        <authorList>
            <person name="Ivanova A."/>
        </authorList>
    </citation>
    <scope>NUCLEOTIDE SEQUENCE [LARGE SCALE GENOMIC DNA]</scope>
    <source>
        <strain evidence="26">PX4</strain>
    </source>
</reference>
<dbReference type="GO" id="GO:0005737">
    <property type="term" value="C:cytoplasm"/>
    <property type="evidence" value="ECO:0007669"/>
    <property type="project" value="UniProtKB-SubCell"/>
</dbReference>
<feature type="binding site" evidence="19">
    <location>
        <position position="535"/>
    </location>
    <ligand>
        <name>phosphoenolpyruvate</name>
        <dbReference type="ChEBI" id="CHEBI:58702"/>
    </ligand>
</feature>
<comment type="function">
    <text evidence="3 17">General (non sugar-specific) component of the phosphoenolpyruvate-dependent sugar phosphotransferase system (sugar PTS). This major carbohydrate active-transport system catalyzes the phosphorylation of incoming sugar substrates concomitantly with their translocation across the cell membrane. Enzyme I transfers the phosphoryl group from phosphoenolpyruvate (PEP) to the phosphoryl carrier protein (HPr).</text>
</comment>
<evidence type="ECO:0000256" key="14">
    <source>
        <dbReference type="ARBA" id="ARBA00022777"/>
    </source>
</evidence>
<evidence type="ECO:0000256" key="5">
    <source>
        <dbReference type="ARBA" id="ARBA00007837"/>
    </source>
</evidence>
<dbReference type="InterPro" id="IPR040442">
    <property type="entry name" value="Pyrv_kinase-like_dom_sf"/>
</dbReference>
<dbReference type="PIRSF" id="PIRSF000732">
    <property type="entry name" value="PTS_enzyme_I"/>
    <property type="match status" value="1"/>
</dbReference>
<evidence type="ECO:0000256" key="16">
    <source>
        <dbReference type="ARBA" id="ARBA00033235"/>
    </source>
</evidence>
<feature type="active site" description="Proton donor" evidence="18">
    <location>
        <position position="572"/>
    </location>
</feature>
<dbReference type="Gene3D" id="3.50.30.10">
    <property type="entry name" value="Phosphohistidine domain"/>
    <property type="match status" value="1"/>
</dbReference>
<keyword evidence="9 17" id="KW-0963">Cytoplasm</keyword>
<feature type="binding site" evidence="19">
    <location>
        <position position="365"/>
    </location>
    <ligand>
        <name>phosphoenolpyruvate</name>
        <dbReference type="ChEBI" id="CHEBI:58702"/>
    </ligand>
</feature>
<evidence type="ECO:0000313" key="25">
    <source>
        <dbReference type="EMBL" id="APW62293.1"/>
    </source>
</evidence>
<dbReference type="PROSITE" id="PS00742">
    <property type="entry name" value="PEP_ENZYMES_2"/>
    <property type="match status" value="1"/>
</dbReference>
<dbReference type="PANTHER" id="PTHR46244">
    <property type="entry name" value="PHOSPHOENOLPYRUVATE-PROTEIN PHOSPHOTRANSFERASE"/>
    <property type="match status" value="1"/>
</dbReference>
<feature type="active site" description="Tele-phosphohistidine intermediate" evidence="18">
    <location>
        <position position="258"/>
    </location>
</feature>
<evidence type="ECO:0000259" key="22">
    <source>
        <dbReference type="Pfam" id="PF00391"/>
    </source>
</evidence>
<dbReference type="RefSeq" id="WP_237170523.1">
    <property type="nucleotide sequence ID" value="NZ_CP019082.1"/>
</dbReference>
<dbReference type="InterPro" id="IPR024692">
    <property type="entry name" value="PTS_EI"/>
</dbReference>
<evidence type="ECO:0000256" key="12">
    <source>
        <dbReference type="ARBA" id="ARBA00022683"/>
    </source>
</evidence>
<evidence type="ECO:0000256" key="13">
    <source>
        <dbReference type="ARBA" id="ARBA00022723"/>
    </source>
</evidence>